<dbReference type="RefSeq" id="WP_380824035.1">
    <property type="nucleotide sequence ID" value="NZ_JBHTCG010000001.1"/>
</dbReference>
<keyword evidence="4 7" id="KW-0812">Transmembrane</keyword>
<evidence type="ECO:0000256" key="2">
    <source>
        <dbReference type="ARBA" id="ARBA00022448"/>
    </source>
</evidence>
<feature type="transmembrane region" description="Helical" evidence="7">
    <location>
        <begin position="174"/>
        <end position="197"/>
    </location>
</feature>
<feature type="transmembrane region" description="Helical" evidence="7">
    <location>
        <begin position="233"/>
        <end position="256"/>
    </location>
</feature>
<evidence type="ECO:0000259" key="8">
    <source>
        <dbReference type="PROSITE" id="PS50850"/>
    </source>
</evidence>
<dbReference type="Gene3D" id="1.20.1720.10">
    <property type="entry name" value="Multidrug resistance protein D"/>
    <property type="match status" value="1"/>
</dbReference>
<dbReference type="Gene3D" id="1.20.1250.20">
    <property type="entry name" value="MFS general substrate transporter like domains"/>
    <property type="match status" value="1"/>
</dbReference>
<proteinExistence type="predicted"/>
<dbReference type="PROSITE" id="PS50850">
    <property type="entry name" value="MFS"/>
    <property type="match status" value="1"/>
</dbReference>
<dbReference type="InterPro" id="IPR020846">
    <property type="entry name" value="MFS_dom"/>
</dbReference>
<feature type="transmembrane region" description="Helical" evidence="7">
    <location>
        <begin position="114"/>
        <end position="136"/>
    </location>
</feature>
<feature type="transmembrane region" description="Helical" evidence="7">
    <location>
        <begin position="277"/>
        <end position="300"/>
    </location>
</feature>
<evidence type="ECO:0000313" key="10">
    <source>
        <dbReference type="Proteomes" id="UP001596496"/>
    </source>
</evidence>
<dbReference type="NCBIfam" id="TIGR00711">
    <property type="entry name" value="efflux_EmrB"/>
    <property type="match status" value="1"/>
</dbReference>
<feature type="transmembrane region" description="Helical" evidence="7">
    <location>
        <begin position="89"/>
        <end position="108"/>
    </location>
</feature>
<keyword evidence="6 7" id="KW-0472">Membrane</keyword>
<dbReference type="Pfam" id="PF07690">
    <property type="entry name" value="MFS_1"/>
    <property type="match status" value="1"/>
</dbReference>
<dbReference type="InterPro" id="IPR036259">
    <property type="entry name" value="MFS_trans_sf"/>
</dbReference>
<dbReference type="InterPro" id="IPR004638">
    <property type="entry name" value="EmrB-like"/>
</dbReference>
<accession>A0ABW2NWA2</accession>
<evidence type="ECO:0000256" key="6">
    <source>
        <dbReference type="ARBA" id="ARBA00023136"/>
    </source>
</evidence>
<dbReference type="InterPro" id="IPR011701">
    <property type="entry name" value="MFS"/>
</dbReference>
<dbReference type="Proteomes" id="UP001596496">
    <property type="component" value="Unassembled WGS sequence"/>
</dbReference>
<feature type="transmembrane region" description="Helical" evidence="7">
    <location>
        <begin position="368"/>
        <end position="391"/>
    </location>
</feature>
<feature type="transmembrane region" description="Helical" evidence="7">
    <location>
        <begin position="412"/>
        <end position="432"/>
    </location>
</feature>
<gene>
    <name evidence="9" type="ORF">ACFQSB_02670</name>
</gene>
<dbReference type="CDD" id="cd17321">
    <property type="entry name" value="MFS_MMR_MDR_like"/>
    <property type="match status" value="1"/>
</dbReference>
<feature type="transmembrane region" description="Helical" evidence="7">
    <location>
        <begin position="470"/>
        <end position="490"/>
    </location>
</feature>
<evidence type="ECO:0000256" key="5">
    <source>
        <dbReference type="ARBA" id="ARBA00022989"/>
    </source>
</evidence>
<reference evidence="10" key="1">
    <citation type="journal article" date="2019" name="Int. J. Syst. Evol. Microbiol.">
        <title>The Global Catalogue of Microorganisms (GCM) 10K type strain sequencing project: providing services to taxonomists for standard genome sequencing and annotation.</title>
        <authorList>
            <consortium name="The Broad Institute Genomics Platform"/>
            <consortium name="The Broad Institute Genome Sequencing Center for Infectious Disease"/>
            <person name="Wu L."/>
            <person name="Ma J."/>
        </authorList>
    </citation>
    <scope>NUCLEOTIDE SEQUENCE [LARGE SCALE GENOMIC DNA]</scope>
    <source>
        <strain evidence="10">CECT 7649</strain>
    </source>
</reference>
<keyword evidence="2" id="KW-0813">Transport</keyword>
<keyword evidence="5 7" id="KW-1133">Transmembrane helix</keyword>
<feature type="transmembrane region" description="Helical" evidence="7">
    <location>
        <begin position="21"/>
        <end position="41"/>
    </location>
</feature>
<comment type="caution">
    <text evidence="9">The sequence shown here is derived from an EMBL/GenBank/DDBJ whole genome shotgun (WGS) entry which is preliminary data.</text>
</comment>
<dbReference type="SUPFAM" id="SSF103473">
    <property type="entry name" value="MFS general substrate transporter"/>
    <property type="match status" value="1"/>
</dbReference>
<sequence length="507" mass="52060">MNSNDVRDEAGPTPAKHPRRWWILGVLCVSLLVLVVDNTVLNLAIPSLIRDLGATPSDVQWIIDAYVLVFAGLLLTAGSLSDRYGRRRFLIIGLAAFGAASLVATIAQEPWQLIGARALMGVGGSFLMPSTLSILITVFDESERRKAFAAWSAVAMVGVIAGPTLGGFLLEHYWWGSVFLLNVPIAVVAIVAAVLLMPESRGPARPVDPLGALLSTAGMTALVYVVIAAPRDGWSSGGSVAAMAVAVVALGAFVLWERRSEHPMLPLALFRDRDFGGSSFSIVLMSFGTGALLLMLTQYLQFVLAYGPMKAGLALLPYAVAAAVFNGVGAGLGQRVSNRVLIAGGMLVMAGGFAVLGTIGPADGYGKLIAGLLVMGVGGGLAGPAAYATLMGAVPPEHAGVGSALNDTVQQVGMALSVAVLGSVLAGVYTASMPDGAPAAARDSIGAALQMGDPGLARTAREAFVSAMSFGSWVGVAFTLAAAVLAFSVLRPGRPASAPQPEPEKVA</sequence>
<evidence type="ECO:0000256" key="1">
    <source>
        <dbReference type="ARBA" id="ARBA00004651"/>
    </source>
</evidence>
<feature type="transmembrane region" description="Helical" evidence="7">
    <location>
        <begin position="148"/>
        <end position="168"/>
    </location>
</feature>
<evidence type="ECO:0000313" key="9">
    <source>
        <dbReference type="EMBL" id="MFC7381094.1"/>
    </source>
</evidence>
<feature type="transmembrane region" description="Helical" evidence="7">
    <location>
        <begin position="61"/>
        <end position="77"/>
    </location>
</feature>
<name>A0ABW2NWA2_9ACTN</name>
<dbReference type="PANTHER" id="PTHR42718">
    <property type="entry name" value="MAJOR FACILITATOR SUPERFAMILY MULTIDRUG TRANSPORTER MFSC"/>
    <property type="match status" value="1"/>
</dbReference>
<keyword evidence="10" id="KW-1185">Reference proteome</keyword>
<dbReference type="PRINTS" id="PR01036">
    <property type="entry name" value="TCRTETB"/>
</dbReference>
<organism evidence="9 10">
    <name type="scientific">Sphaerisporangium rhizosphaerae</name>
    <dbReference type="NCBI Taxonomy" id="2269375"/>
    <lineage>
        <taxon>Bacteria</taxon>
        <taxon>Bacillati</taxon>
        <taxon>Actinomycetota</taxon>
        <taxon>Actinomycetes</taxon>
        <taxon>Streptosporangiales</taxon>
        <taxon>Streptosporangiaceae</taxon>
        <taxon>Sphaerisporangium</taxon>
    </lineage>
</organism>
<feature type="transmembrane region" description="Helical" evidence="7">
    <location>
        <begin position="312"/>
        <end position="333"/>
    </location>
</feature>
<comment type="subcellular location">
    <subcellularLocation>
        <location evidence="1">Cell membrane</location>
        <topology evidence="1">Multi-pass membrane protein</topology>
    </subcellularLocation>
</comment>
<feature type="domain" description="Major facilitator superfamily (MFS) profile" evidence="8">
    <location>
        <begin position="23"/>
        <end position="494"/>
    </location>
</feature>
<protein>
    <submittedName>
        <fullName evidence="9">MFS transporter</fullName>
    </submittedName>
</protein>
<evidence type="ECO:0000256" key="7">
    <source>
        <dbReference type="SAM" id="Phobius"/>
    </source>
</evidence>
<evidence type="ECO:0000256" key="4">
    <source>
        <dbReference type="ARBA" id="ARBA00022692"/>
    </source>
</evidence>
<evidence type="ECO:0000256" key="3">
    <source>
        <dbReference type="ARBA" id="ARBA00022475"/>
    </source>
</evidence>
<feature type="transmembrane region" description="Helical" evidence="7">
    <location>
        <begin position="209"/>
        <end position="227"/>
    </location>
</feature>
<feature type="transmembrane region" description="Helical" evidence="7">
    <location>
        <begin position="340"/>
        <end position="362"/>
    </location>
</feature>
<dbReference type="EMBL" id="JBHTCG010000001">
    <property type="protein sequence ID" value="MFC7381094.1"/>
    <property type="molecule type" value="Genomic_DNA"/>
</dbReference>
<keyword evidence="3" id="KW-1003">Cell membrane</keyword>
<dbReference type="PANTHER" id="PTHR42718:SF42">
    <property type="entry name" value="EXPORT PROTEIN"/>
    <property type="match status" value="1"/>
</dbReference>